<dbReference type="Gene3D" id="3.60.15.10">
    <property type="entry name" value="Ribonuclease Z/Hydroxyacylglutathione hydrolase-like"/>
    <property type="match status" value="1"/>
</dbReference>
<dbReference type="InterPro" id="IPR036866">
    <property type="entry name" value="RibonucZ/Hydroxyglut_hydro"/>
</dbReference>
<protein>
    <submittedName>
        <fullName evidence="3">Zn-dependent hydrolase</fullName>
        <ecNumber evidence="3">3.-.-.-</ecNumber>
    </submittedName>
</protein>
<evidence type="ECO:0000256" key="1">
    <source>
        <dbReference type="SAM" id="SignalP"/>
    </source>
</evidence>
<keyword evidence="3" id="KW-0378">Hydrolase</keyword>
<evidence type="ECO:0000313" key="4">
    <source>
        <dbReference type="Proteomes" id="UP000007460"/>
    </source>
</evidence>
<name>D5BR03_PUNMI</name>
<dbReference type="KEGG" id="apb:SAR116_0474"/>
<accession>D5BR03</accession>
<dbReference type="PROSITE" id="PS51257">
    <property type="entry name" value="PROKAR_LIPOPROTEIN"/>
    <property type="match status" value="1"/>
</dbReference>
<dbReference type="HOGENOM" id="CLU_020884_0_2_5"/>
<dbReference type="PANTHER" id="PTHR15032:SF4">
    <property type="entry name" value="N-ACYL-PHOSPHATIDYLETHANOLAMINE-HYDROLYZING PHOSPHOLIPASE D"/>
    <property type="match status" value="1"/>
</dbReference>
<gene>
    <name evidence="3" type="ordered locus">SAR116_0474</name>
</gene>
<keyword evidence="4" id="KW-1185">Reference proteome</keyword>
<dbReference type="GO" id="GO:0016787">
    <property type="term" value="F:hydrolase activity"/>
    <property type="evidence" value="ECO:0007669"/>
    <property type="project" value="UniProtKB-KW"/>
</dbReference>
<dbReference type="EC" id="3.-.-.-" evidence="3"/>
<keyword evidence="1" id="KW-0732">Signal</keyword>
<feature type="signal peptide" evidence="1">
    <location>
        <begin position="1"/>
        <end position="22"/>
    </location>
</feature>
<dbReference type="EMBL" id="CP001751">
    <property type="protein sequence ID" value="ADE38717.1"/>
    <property type="molecule type" value="Genomic_DNA"/>
</dbReference>
<feature type="chain" id="PRO_5003069148" evidence="1">
    <location>
        <begin position="23"/>
        <end position="375"/>
    </location>
</feature>
<evidence type="ECO:0000313" key="3">
    <source>
        <dbReference type="EMBL" id="ADE38717.1"/>
    </source>
</evidence>
<dbReference type="InterPro" id="IPR001279">
    <property type="entry name" value="Metallo-B-lactamas"/>
</dbReference>
<proteinExistence type="predicted"/>
<dbReference type="SUPFAM" id="SSF56281">
    <property type="entry name" value="Metallo-hydrolase/oxidoreductase"/>
    <property type="match status" value="1"/>
</dbReference>
<organism evidence="3 4">
    <name type="scientific">Puniceispirillum marinum (strain IMCC1322)</name>
    <dbReference type="NCBI Taxonomy" id="488538"/>
    <lineage>
        <taxon>Bacteria</taxon>
        <taxon>Pseudomonadati</taxon>
        <taxon>Pseudomonadota</taxon>
        <taxon>Alphaproteobacteria</taxon>
        <taxon>Candidatus Puniceispirillales</taxon>
        <taxon>Candidatus Puniceispirillaceae</taxon>
        <taxon>Candidatus Puniceispirillum</taxon>
    </lineage>
</organism>
<dbReference type="OrthoDB" id="9805728at2"/>
<reference evidence="3 4" key="1">
    <citation type="journal article" date="2010" name="J. Bacteriol.">
        <title>Complete genome sequence of "Candidatus Puniceispirillum marinum" IMCC1322, a representative of the SAR116 clade in the Alphaproteobacteria.</title>
        <authorList>
            <person name="Oh H.M."/>
            <person name="Kwon K.K."/>
            <person name="Kang I."/>
            <person name="Kang S.G."/>
            <person name="Lee J.H."/>
            <person name="Kim S.J."/>
            <person name="Cho J.C."/>
        </authorList>
    </citation>
    <scope>NUCLEOTIDE SEQUENCE [LARGE SCALE GENOMIC DNA]</scope>
    <source>
        <strain evidence="3 4">IMCC1322</strain>
    </source>
</reference>
<feature type="domain" description="Metallo-beta-lactamase" evidence="2">
    <location>
        <begin position="126"/>
        <end position="320"/>
    </location>
</feature>
<dbReference type="Proteomes" id="UP000007460">
    <property type="component" value="Chromosome"/>
</dbReference>
<evidence type="ECO:0000259" key="2">
    <source>
        <dbReference type="Pfam" id="PF12706"/>
    </source>
</evidence>
<sequence length="375" mass="42668">MMLRRFLLVTLALIMLTGCDQLGEPPKDVHLKIVQSSPNYDMASKTFVNRRPDIIENMGDETSFWDDPIGNLRHNFFFNSNETSPSQLIPEDRSGVPADFGDSTGTVKFIWLGHSTFLLSINNKIVLVDPIFSNAASPVSFLVKRFQPPVVNLNDLPELDYVLISHDHYDHLDMETIIKLKDDDVTFVTPLGVSSHLRKWGVANDKLIELDWWDKIDFDGVTFICTPAQHFSGRTALFSTMKTLWASWIVQGGGKRVYYSGDSGYDVHYKNIGDQYGAFDIVFMDSGQYNENWAAVHNMPDEVIQGFIDLQGKHLVPVHWGMFTLSMHNWYDPPIEIIKRAKPHNISVMTPLMGQTVVLDDPGVFERWWEALIGK</sequence>
<dbReference type="GO" id="GO:0005737">
    <property type="term" value="C:cytoplasm"/>
    <property type="evidence" value="ECO:0007669"/>
    <property type="project" value="TreeGrafter"/>
</dbReference>
<dbReference type="STRING" id="488538.SAR116_0474"/>
<dbReference type="eggNOG" id="COG2220">
    <property type="taxonomic scope" value="Bacteria"/>
</dbReference>
<dbReference type="AlphaFoldDB" id="D5BR03"/>
<dbReference type="Pfam" id="PF12706">
    <property type="entry name" value="Lactamase_B_2"/>
    <property type="match status" value="1"/>
</dbReference>
<dbReference type="PANTHER" id="PTHR15032">
    <property type="entry name" value="N-ACYL-PHOSPHATIDYLETHANOLAMINE-HYDROLYZING PHOSPHOLIPASE D"/>
    <property type="match status" value="1"/>
</dbReference>